<dbReference type="GO" id="GO:0005975">
    <property type="term" value="P:carbohydrate metabolic process"/>
    <property type="evidence" value="ECO:0007669"/>
    <property type="project" value="InterPro"/>
</dbReference>
<feature type="domain" description="Putative glycogen debranching enzyme N-terminal" evidence="1">
    <location>
        <begin position="31"/>
        <end position="208"/>
    </location>
</feature>
<proteinExistence type="predicted"/>
<evidence type="ECO:0000259" key="1">
    <source>
        <dbReference type="Pfam" id="PF14742"/>
    </source>
</evidence>
<evidence type="ECO:0000259" key="2">
    <source>
        <dbReference type="Pfam" id="PF22422"/>
    </source>
</evidence>
<evidence type="ECO:0000313" key="4">
    <source>
        <dbReference type="Proteomes" id="UP000000322"/>
    </source>
</evidence>
<dbReference type="RefSeq" id="WP_012865665.1">
    <property type="nucleotide sequence ID" value="NC_013521.1"/>
</dbReference>
<dbReference type="InterPro" id="IPR008928">
    <property type="entry name" value="6-hairpin_glycosidase_sf"/>
</dbReference>
<protein>
    <submittedName>
        <fullName evidence="3">Glycogen debranching enzyme</fullName>
    </submittedName>
</protein>
<accession>D1BAP5</accession>
<dbReference type="EMBL" id="CP001819">
    <property type="protein sequence ID" value="ACZ20596.1"/>
    <property type="molecule type" value="Genomic_DNA"/>
</dbReference>
<dbReference type="HOGENOM" id="CLU_019216_1_0_11"/>
<feature type="domain" description="Mannosylglycerate hydrolase MGH1-like glycoside hydrolase" evidence="2">
    <location>
        <begin position="287"/>
        <end position="593"/>
    </location>
</feature>
<dbReference type="KEGG" id="ske:Sked_06360"/>
<name>D1BAP5_SANKS</name>
<dbReference type="InterPro" id="IPR054491">
    <property type="entry name" value="MGH1-like_GH"/>
</dbReference>
<dbReference type="SUPFAM" id="SSF48208">
    <property type="entry name" value="Six-hairpin glycosidases"/>
    <property type="match status" value="1"/>
</dbReference>
<evidence type="ECO:0000313" key="3">
    <source>
        <dbReference type="EMBL" id="ACZ20596.1"/>
    </source>
</evidence>
<gene>
    <name evidence="3" type="ordered locus">Sked_06360</name>
</gene>
<dbReference type="Pfam" id="PF22422">
    <property type="entry name" value="MGH1-like_GH"/>
    <property type="match status" value="1"/>
</dbReference>
<dbReference type="Gene3D" id="1.50.10.10">
    <property type="match status" value="1"/>
</dbReference>
<dbReference type="InterPro" id="IPR012341">
    <property type="entry name" value="6hp_glycosidase-like_sf"/>
</dbReference>
<dbReference type="Proteomes" id="UP000000322">
    <property type="component" value="Chromosome"/>
</dbReference>
<organism evidence="3 4">
    <name type="scientific">Sanguibacter keddieii (strain ATCC 51767 / DSM 10542 / NCFB 3025 / ST-74)</name>
    <dbReference type="NCBI Taxonomy" id="446469"/>
    <lineage>
        <taxon>Bacteria</taxon>
        <taxon>Bacillati</taxon>
        <taxon>Actinomycetota</taxon>
        <taxon>Actinomycetes</taxon>
        <taxon>Micrococcales</taxon>
        <taxon>Sanguibacteraceae</taxon>
        <taxon>Sanguibacter</taxon>
    </lineage>
</organism>
<dbReference type="OrthoDB" id="9759959at2"/>
<dbReference type="AlphaFoldDB" id="D1BAP5"/>
<dbReference type="Pfam" id="PF14742">
    <property type="entry name" value="GDE_N_bis"/>
    <property type="match status" value="1"/>
</dbReference>
<keyword evidence="4" id="KW-1185">Reference proteome</keyword>
<reference evidence="3 4" key="1">
    <citation type="journal article" date="2009" name="Stand. Genomic Sci.">
        <title>Complete genome sequence of Sanguibacter keddieii type strain (ST-74).</title>
        <authorList>
            <person name="Ivanova N."/>
            <person name="Sikorski J."/>
            <person name="Sims D."/>
            <person name="Brettin T."/>
            <person name="Detter J.C."/>
            <person name="Han C."/>
            <person name="Lapidus A."/>
            <person name="Copeland A."/>
            <person name="Glavina Del Rio T."/>
            <person name="Nolan M."/>
            <person name="Chen F."/>
            <person name="Lucas S."/>
            <person name="Tice H."/>
            <person name="Cheng J.F."/>
            <person name="Bruce D."/>
            <person name="Goodwin L."/>
            <person name="Pitluck S."/>
            <person name="Pati A."/>
            <person name="Mavromatis K."/>
            <person name="Chen A."/>
            <person name="Palaniappan K."/>
            <person name="D'haeseleer P."/>
            <person name="Chain P."/>
            <person name="Bristow J."/>
            <person name="Eisen J.A."/>
            <person name="Markowitz V."/>
            <person name="Hugenholtz P."/>
            <person name="Goker M."/>
            <person name="Pukall R."/>
            <person name="Klenk H.P."/>
            <person name="Kyrpides N.C."/>
        </authorList>
    </citation>
    <scope>NUCLEOTIDE SEQUENCE [LARGE SCALE GENOMIC DNA]</scope>
    <source>
        <strain evidence="4">ATCC 51767 / DSM 10542 / NCFB 3025 / ST-74</strain>
    </source>
</reference>
<sequence length="645" mass="67921">MSDPTTAVDAPPVLPRRQPLLHDLLPALCAPTQAWSAADGQVRSHGGQGFYHSDLRVLSLATVLVGGEEPETVAAGPDGPGEVLVTALLRAVDGPGADPTARLDRRRTVTAGTVTETLTLGCAMAEPVEATVRLELGSDLATMEQVKSGSPTRLRPVRVDGDELVWSDGPVTARVAAPGGLVDTTDPTRPTVTWTVRLLAGSPVTLTWTVTAVDDEAVVAGAPDRAELWSRPTAGATADDRLTRWVDQALDDLEGLQMVSARTPDDVFLAAGAPWFFTLFGRDSLIAARMMLPLGTRLAAGTLRTLAAYQGTRVDRATAEQPGKILHELRREELAIEGEGVVLPPVYYGTVDATLLWVCLLHDAWRAGLPDEEVEALLPHLEAALGWLREHADADGDGFLEYADETGHGLANQGWKDSGDSIQFADGTLAVGPIALAEVQGYAYEAAVSGAALLDAFGREGGDSWRTWAAEMAERFRATFWLEDAHGRYPGIALDGQKRVVDTLTSNVGHLLGTGILTPEEAATVAARLVDPTMSSGFGLRTMATTSGGYWPLSYHGGSVWTHDTAVVVAGLVREGLADEAAVLSEGLLRAAADFGYRVPELHSGDAADDVPVAVPYPAACRPQAWSAASAVVVLAASGALGLEV</sequence>
<dbReference type="eggNOG" id="COG3408">
    <property type="taxonomic scope" value="Bacteria"/>
</dbReference>
<dbReference type="InterPro" id="IPR032856">
    <property type="entry name" value="GDE_N_bis"/>
</dbReference>
<dbReference type="STRING" id="446469.Sked_06360"/>